<name>A0A7Y9EXD9_9MICO</name>
<dbReference type="AlphaFoldDB" id="A0A7Y9EXD9"/>
<protein>
    <submittedName>
        <fullName evidence="1">Uncharacterized protein</fullName>
    </submittedName>
</protein>
<dbReference type="Proteomes" id="UP000552045">
    <property type="component" value="Unassembled WGS sequence"/>
</dbReference>
<dbReference type="RefSeq" id="WP_179434972.1">
    <property type="nucleotide sequence ID" value="NZ_BAABLC010000004.1"/>
</dbReference>
<dbReference type="EMBL" id="JACCBH010000001">
    <property type="protein sequence ID" value="NYD55710.1"/>
    <property type="molecule type" value="Genomic_DNA"/>
</dbReference>
<sequence>MTAPFILTLPLAAPLAAGTVIDIAADPDEARRLVVTDIATGVRYSVPAAGLPTTERGRVSRARVEACAISAGRAGTARTELTVVPMSVEPVSGGDGAADALSGAERAAADAGAEASWWSGVDRTEKPAPHRFW</sequence>
<gene>
    <name evidence="1" type="ORF">BKA02_002765</name>
</gene>
<organism evidence="1 2">
    <name type="scientific">Microbacterium pseudoresistens</name>
    <dbReference type="NCBI Taxonomy" id="640634"/>
    <lineage>
        <taxon>Bacteria</taxon>
        <taxon>Bacillati</taxon>
        <taxon>Actinomycetota</taxon>
        <taxon>Actinomycetes</taxon>
        <taxon>Micrococcales</taxon>
        <taxon>Microbacteriaceae</taxon>
        <taxon>Microbacterium</taxon>
    </lineage>
</organism>
<reference evidence="1 2" key="1">
    <citation type="submission" date="2020-07" db="EMBL/GenBank/DDBJ databases">
        <title>Sequencing the genomes of 1000 actinobacteria strains.</title>
        <authorList>
            <person name="Klenk H.-P."/>
        </authorList>
    </citation>
    <scope>NUCLEOTIDE SEQUENCE [LARGE SCALE GENOMIC DNA]</scope>
    <source>
        <strain evidence="1 2">DSM 22185</strain>
    </source>
</reference>
<evidence type="ECO:0000313" key="2">
    <source>
        <dbReference type="Proteomes" id="UP000552045"/>
    </source>
</evidence>
<accession>A0A7Y9EXD9</accession>
<proteinExistence type="predicted"/>
<comment type="caution">
    <text evidence="1">The sequence shown here is derived from an EMBL/GenBank/DDBJ whole genome shotgun (WGS) entry which is preliminary data.</text>
</comment>
<evidence type="ECO:0000313" key="1">
    <source>
        <dbReference type="EMBL" id="NYD55710.1"/>
    </source>
</evidence>
<keyword evidence="2" id="KW-1185">Reference proteome</keyword>